<name>A0A6A8GFS0_9EURY</name>
<accession>A0A6A8GFS0</accession>
<comment type="caution">
    <text evidence="2">The sequence shown here is derived from an EMBL/GenBank/DDBJ whole genome shotgun (WGS) entry which is preliminary data.</text>
</comment>
<feature type="compositionally biased region" description="Acidic residues" evidence="1">
    <location>
        <begin position="1"/>
        <end position="15"/>
    </location>
</feature>
<organism evidence="2 3">
    <name type="scientific">Haloferax litoreum</name>
    <dbReference type="NCBI Taxonomy" id="2666140"/>
    <lineage>
        <taxon>Archaea</taxon>
        <taxon>Methanobacteriati</taxon>
        <taxon>Methanobacteriota</taxon>
        <taxon>Stenosarchaea group</taxon>
        <taxon>Halobacteria</taxon>
        <taxon>Halobacteriales</taxon>
        <taxon>Haloferacaceae</taxon>
        <taxon>Haloferax</taxon>
    </lineage>
</organism>
<proteinExistence type="predicted"/>
<dbReference type="AlphaFoldDB" id="A0A6A8GFS0"/>
<keyword evidence="3" id="KW-1185">Reference proteome</keyword>
<dbReference type="EMBL" id="WKJO01000001">
    <property type="protein sequence ID" value="MRX21716.1"/>
    <property type="molecule type" value="Genomic_DNA"/>
</dbReference>
<sequence length="127" mass="14508">MTDTDDPFADLESGLENDQKSGTSETTEQDESRETAPDVQRPDPIPDSNLSDPAFSFDVTKQDPLYARPESWERFNDTLLEVELALRDCEIRDVPKRELHDAALRVLTNHTDEFVEAVVDERRDNDV</sequence>
<dbReference type="Proteomes" id="UP000439022">
    <property type="component" value="Unassembled WGS sequence"/>
</dbReference>
<reference evidence="2 3" key="1">
    <citation type="submission" date="2019-11" db="EMBL/GenBank/DDBJ databases">
        <title>Whole genome sequence of Haloferax sp. MBLA0076.</title>
        <authorList>
            <person name="Seo M.-J."/>
            <person name="Cho E.-S."/>
        </authorList>
    </citation>
    <scope>NUCLEOTIDE SEQUENCE [LARGE SCALE GENOMIC DNA]</scope>
    <source>
        <strain evidence="2 3">MBLA0076</strain>
    </source>
</reference>
<gene>
    <name evidence="2" type="ORF">GJR96_07070</name>
</gene>
<feature type="region of interest" description="Disordered" evidence="1">
    <location>
        <begin position="1"/>
        <end position="56"/>
    </location>
</feature>
<evidence type="ECO:0000313" key="3">
    <source>
        <dbReference type="Proteomes" id="UP000439022"/>
    </source>
</evidence>
<protein>
    <submittedName>
        <fullName evidence="2">Uncharacterized protein</fullName>
    </submittedName>
</protein>
<evidence type="ECO:0000313" key="2">
    <source>
        <dbReference type="EMBL" id="MRX21716.1"/>
    </source>
</evidence>
<dbReference type="RefSeq" id="WP_151162294.1">
    <property type="nucleotide sequence ID" value="NZ_WKJO01000001.1"/>
</dbReference>
<dbReference type="Pfam" id="PF25925">
    <property type="entry name" value="DUF7970"/>
    <property type="match status" value="1"/>
</dbReference>
<dbReference type="InterPro" id="IPR058276">
    <property type="entry name" value="DUF7970"/>
</dbReference>
<evidence type="ECO:0000256" key="1">
    <source>
        <dbReference type="SAM" id="MobiDB-lite"/>
    </source>
</evidence>